<accession>A0A974CX14</accession>
<proteinExistence type="predicted"/>
<reference evidence="2" key="1">
    <citation type="journal article" date="2016" name="Nature">
        <title>Genome evolution in the allotetraploid frog Xenopus laevis.</title>
        <authorList>
            <person name="Session A.M."/>
            <person name="Uno Y."/>
            <person name="Kwon T."/>
            <person name="Chapman J.A."/>
            <person name="Toyoda A."/>
            <person name="Takahashi S."/>
            <person name="Fukui A."/>
            <person name="Hikosaka A."/>
            <person name="Suzuki A."/>
            <person name="Kondo M."/>
            <person name="van Heeringen S.J."/>
            <person name="Quigley I."/>
            <person name="Heinz S."/>
            <person name="Ogino H."/>
            <person name="Ochi H."/>
            <person name="Hellsten U."/>
            <person name="Lyons J.B."/>
            <person name="Simakov O."/>
            <person name="Putnam N."/>
            <person name="Stites J."/>
            <person name="Kuroki Y."/>
            <person name="Tanaka T."/>
            <person name="Michiue T."/>
            <person name="Watanabe M."/>
            <person name="Bogdanovic O."/>
            <person name="Lister R."/>
            <person name="Georgiou G."/>
            <person name="Paranjpe S.S."/>
            <person name="van Kruijsbergen I."/>
            <person name="Shu S."/>
            <person name="Carlson J."/>
            <person name="Kinoshita T."/>
            <person name="Ohta Y."/>
            <person name="Mawaribuchi S."/>
            <person name="Jenkins J."/>
            <person name="Grimwood J."/>
            <person name="Schmutz J."/>
            <person name="Mitros T."/>
            <person name="Mozaffari S.V."/>
            <person name="Suzuki Y."/>
            <person name="Haramoto Y."/>
            <person name="Yamamoto T.S."/>
            <person name="Takagi C."/>
            <person name="Heald R."/>
            <person name="Miller K."/>
            <person name="Haudenschild C."/>
            <person name="Kitzman J."/>
            <person name="Nakayama T."/>
            <person name="Izutsu Y."/>
            <person name="Robert J."/>
            <person name="Fortriede J."/>
            <person name="Burns K."/>
            <person name="Lotay V."/>
            <person name="Karimi K."/>
            <person name="Yasuoka Y."/>
            <person name="Dichmann D.S."/>
            <person name="Flajnik M.F."/>
            <person name="Houston D.W."/>
            <person name="Shendure J."/>
            <person name="DuPasquier L."/>
            <person name="Vize P.D."/>
            <person name="Zorn A.M."/>
            <person name="Ito M."/>
            <person name="Marcotte E.M."/>
            <person name="Wallingford J.B."/>
            <person name="Ito Y."/>
            <person name="Asashima M."/>
            <person name="Ueno N."/>
            <person name="Matsuda Y."/>
            <person name="Veenstra G.J."/>
            <person name="Fujiyama A."/>
            <person name="Harland R.M."/>
            <person name="Taira M."/>
            <person name="Rokhsar D.S."/>
        </authorList>
    </citation>
    <scope>NUCLEOTIDE SEQUENCE [LARGE SCALE GENOMIC DNA]</scope>
    <source>
        <strain evidence="2">J</strain>
    </source>
</reference>
<name>A0A974CX14_XENLA</name>
<protein>
    <submittedName>
        <fullName evidence="1">Uncharacterized protein</fullName>
    </submittedName>
</protein>
<dbReference type="Proteomes" id="UP000694892">
    <property type="component" value="Chromosome 5L"/>
</dbReference>
<gene>
    <name evidence="1" type="ORF">XELAEV_18026969mg</name>
</gene>
<organism evidence="1 2">
    <name type="scientific">Xenopus laevis</name>
    <name type="common">African clawed frog</name>
    <dbReference type="NCBI Taxonomy" id="8355"/>
    <lineage>
        <taxon>Eukaryota</taxon>
        <taxon>Metazoa</taxon>
        <taxon>Chordata</taxon>
        <taxon>Craniata</taxon>
        <taxon>Vertebrata</taxon>
        <taxon>Euteleostomi</taxon>
        <taxon>Amphibia</taxon>
        <taxon>Batrachia</taxon>
        <taxon>Anura</taxon>
        <taxon>Pipoidea</taxon>
        <taxon>Pipidae</taxon>
        <taxon>Xenopodinae</taxon>
        <taxon>Xenopus</taxon>
        <taxon>Xenopus</taxon>
    </lineage>
</organism>
<evidence type="ECO:0000313" key="2">
    <source>
        <dbReference type="Proteomes" id="UP000694892"/>
    </source>
</evidence>
<dbReference type="EMBL" id="CM004474">
    <property type="protein sequence ID" value="OCT80155.1"/>
    <property type="molecule type" value="Genomic_DNA"/>
</dbReference>
<sequence length="163" mass="18968">MGSQENYVKIVSLEKYIQLKMTPRGLRIKKFPTSLSENSMFMSHWNQTLTDCSLKLMDLIVEEKDLMYKMLKVDIKSIREDISTFKYWSEIDWFNSILQNKINKLKGEIMEKKTQTFSSDKKDYEIGSITSLGSLNSTVPNRLVLKNKIKLLNIINQSDCIIG</sequence>
<dbReference type="AlphaFoldDB" id="A0A974CX14"/>
<evidence type="ECO:0000313" key="1">
    <source>
        <dbReference type="EMBL" id="OCT80155.1"/>
    </source>
</evidence>